<dbReference type="HOGENOM" id="CLU_046025_2_0_1"/>
<evidence type="ECO:0000313" key="3">
    <source>
        <dbReference type="EMBL" id="EKM48485.1"/>
    </source>
</evidence>
<keyword evidence="4" id="KW-1185">Reference proteome</keyword>
<evidence type="ECO:0000313" key="4">
    <source>
        <dbReference type="Proteomes" id="UP000008370"/>
    </source>
</evidence>
<feature type="transmembrane region" description="Helical" evidence="1">
    <location>
        <begin position="196"/>
        <end position="215"/>
    </location>
</feature>
<dbReference type="PANTHER" id="PTHR40465">
    <property type="entry name" value="CHROMOSOME 1, WHOLE GENOME SHOTGUN SEQUENCE"/>
    <property type="match status" value="1"/>
</dbReference>
<keyword evidence="1" id="KW-0812">Transmembrane</keyword>
<feature type="domain" description="DUF6534" evidence="2">
    <location>
        <begin position="161"/>
        <end position="245"/>
    </location>
</feature>
<protein>
    <recommendedName>
        <fullName evidence="2">DUF6534 domain-containing protein</fullName>
    </recommendedName>
</protein>
<feature type="transmembrane region" description="Helical" evidence="1">
    <location>
        <begin position="6"/>
        <end position="26"/>
    </location>
</feature>
<feature type="non-terminal residue" evidence="3">
    <location>
        <position position="1"/>
    </location>
</feature>
<keyword evidence="1" id="KW-1133">Transmembrane helix</keyword>
<accession>K5VP41</accession>
<proteinExistence type="predicted"/>
<dbReference type="RefSeq" id="XP_007402963.1">
    <property type="nucleotide sequence ID" value="XM_007402901.1"/>
</dbReference>
<dbReference type="EMBL" id="JH931004">
    <property type="protein sequence ID" value="EKM48485.1"/>
    <property type="molecule type" value="Genomic_DNA"/>
</dbReference>
<gene>
    <name evidence="3" type="ORF">PHACADRAFT_108868</name>
</gene>
<dbReference type="InterPro" id="IPR045339">
    <property type="entry name" value="DUF6534"/>
</dbReference>
<dbReference type="KEGG" id="pco:PHACADRAFT_108868"/>
<name>K5VP41_PHACS</name>
<feature type="transmembrane region" description="Helical" evidence="1">
    <location>
        <begin position="221"/>
        <end position="241"/>
    </location>
</feature>
<dbReference type="PANTHER" id="PTHR40465:SF1">
    <property type="entry name" value="DUF6534 DOMAIN-CONTAINING PROTEIN"/>
    <property type="match status" value="1"/>
</dbReference>
<reference evidence="3 4" key="1">
    <citation type="journal article" date="2012" name="BMC Genomics">
        <title>Comparative genomics of the white-rot fungi, Phanerochaete carnosa and P. chrysosporium, to elucidate the genetic basis of the distinct wood types they colonize.</title>
        <authorList>
            <person name="Suzuki H."/>
            <person name="MacDonald J."/>
            <person name="Syed K."/>
            <person name="Salamov A."/>
            <person name="Hori C."/>
            <person name="Aerts A."/>
            <person name="Henrissat B."/>
            <person name="Wiebenga A."/>
            <person name="vanKuyk P.A."/>
            <person name="Barry K."/>
            <person name="Lindquist E."/>
            <person name="LaButti K."/>
            <person name="Lapidus A."/>
            <person name="Lucas S."/>
            <person name="Coutinho P."/>
            <person name="Gong Y."/>
            <person name="Samejima M."/>
            <person name="Mahadevan R."/>
            <person name="Abou-Zaid M."/>
            <person name="de Vries R.P."/>
            <person name="Igarashi K."/>
            <person name="Yadav J.S."/>
            <person name="Grigoriev I.V."/>
            <person name="Master E.R."/>
        </authorList>
    </citation>
    <scope>NUCLEOTIDE SEQUENCE [LARGE SCALE GENOMIC DNA]</scope>
    <source>
        <strain evidence="3 4">HHB-10118-sp</strain>
    </source>
</reference>
<dbReference type="STRING" id="650164.K5VP41"/>
<dbReference type="Proteomes" id="UP000008370">
    <property type="component" value="Unassembled WGS sequence"/>
</dbReference>
<feature type="transmembrane region" description="Helical" evidence="1">
    <location>
        <begin position="112"/>
        <end position="136"/>
    </location>
</feature>
<feature type="transmembrane region" description="Helical" evidence="1">
    <location>
        <begin position="156"/>
        <end position="175"/>
    </location>
</feature>
<feature type="transmembrane region" description="Helical" evidence="1">
    <location>
        <begin position="33"/>
        <end position="62"/>
    </location>
</feature>
<dbReference type="GeneID" id="18907545"/>
<dbReference type="AlphaFoldDB" id="K5VP41"/>
<dbReference type="InParanoid" id="K5VP41"/>
<dbReference type="Pfam" id="PF20152">
    <property type="entry name" value="DUF6534"/>
    <property type="match status" value="1"/>
</dbReference>
<evidence type="ECO:0000256" key="1">
    <source>
        <dbReference type="SAM" id="Phobius"/>
    </source>
</evidence>
<evidence type="ECO:0000259" key="2">
    <source>
        <dbReference type="Pfam" id="PF20152"/>
    </source>
</evidence>
<sequence>GPCLLGIFLNVLLYGVVLVQAQMYYVRYPGNVLFLLLTSPWVSLLILADSLNTAFNIAWIYMALINNFGNFDILTRANWCEYAVKIYSRGVIATMAQLFYARRIWILIKNCWLIGLIVSTSCVSGLAAIGCTVVVIMRPLFSNLHSSLFMGFGLPWLVSCTICDISIATALSVYLSKQKTGFKRTNSAVTRIIRSTVSNGLLTASFTIGHMVLWLSTPLGIHYIFNYGVVKLYTNSVISSLNSRHDLAARMSAELSEAVINVNVDDVRRSYCRPLHDPDEGLLRHSFTLPAYLRSLPNVCMYVKENRTATKC</sequence>
<organism evidence="3 4">
    <name type="scientific">Phanerochaete carnosa (strain HHB-10118-sp)</name>
    <name type="common">White-rot fungus</name>
    <name type="synonym">Peniophora carnosa</name>
    <dbReference type="NCBI Taxonomy" id="650164"/>
    <lineage>
        <taxon>Eukaryota</taxon>
        <taxon>Fungi</taxon>
        <taxon>Dikarya</taxon>
        <taxon>Basidiomycota</taxon>
        <taxon>Agaricomycotina</taxon>
        <taxon>Agaricomycetes</taxon>
        <taxon>Polyporales</taxon>
        <taxon>Phanerochaetaceae</taxon>
        <taxon>Phanerochaete</taxon>
    </lineage>
</organism>
<keyword evidence="1" id="KW-0472">Membrane</keyword>
<dbReference type="OrthoDB" id="2535105at2759"/>